<dbReference type="PANTHER" id="PTHR32060">
    <property type="entry name" value="TAIL-SPECIFIC PROTEASE"/>
    <property type="match status" value="1"/>
</dbReference>
<feature type="chain" id="PRO_5016379080" evidence="1">
    <location>
        <begin position="23"/>
        <end position="398"/>
    </location>
</feature>
<keyword evidence="1" id="KW-0732">Signal</keyword>
<gene>
    <name evidence="3" type="ORF">DES52_104257</name>
</gene>
<dbReference type="Gene3D" id="2.30.42.10">
    <property type="match status" value="1"/>
</dbReference>
<proteinExistence type="predicted"/>
<evidence type="ECO:0000313" key="3">
    <source>
        <dbReference type="EMBL" id="PYE54983.1"/>
    </source>
</evidence>
<dbReference type="PANTHER" id="PTHR32060:SF30">
    <property type="entry name" value="CARBOXY-TERMINAL PROCESSING PROTEASE CTPA"/>
    <property type="match status" value="1"/>
</dbReference>
<dbReference type="GO" id="GO:0004175">
    <property type="term" value="F:endopeptidase activity"/>
    <property type="evidence" value="ECO:0007669"/>
    <property type="project" value="TreeGrafter"/>
</dbReference>
<keyword evidence="3" id="KW-0378">Hydrolase</keyword>
<accession>A0A318SQD3</accession>
<sequence>MRFRAFVVLGSVSLLASGATFASPASDFLSEVTRLLRFYGGPSKVDPVTLSEQARAELDAKCAEAAACSIDTGRAVAQDLVAKFADKHTNLRPPSAAKRARAEMNGTDVARIGVRLVPIGGGASMIGYVRPDSPADRAKLDVGAVVTAINGLDATSTNLAVAEDAGAVTLALGEGRTVTLKPDLLPARDFPTLRVVKGVNVVNIPTFLSEGTASAFFKTLRGLDARTPLVVDVRANGGGNLDECLLAASAFGEVTHDLQSDRRVTRYRAKDGSLAVNGHLVERLGDVSAPNPARVAVLVSERTASCGEIFALSMQKLGATIVGARTAGVMNSAVGLYDLSDGSMLSVTTSKAVGTSGQLMDAFVTPDRDVKLDRDALLQGRDITLEAGVTTVREFADR</sequence>
<evidence type="ECO:0000256" key="1">
    <source>
        <dbReference type="SAM" id="SignalP"/>
    </source>
</evidence>
<dbReference type="RefSeq" id="WP_110886088.1">
    <property type="nucleotide sequence ID" value="NZ_QJSX01000004.1"/>
</dbReference>
<dbReference type="Pfam" id="PF03572">
    <property type="entry name" value="Peptidase_S41"/>
    <property type="match status" value="1"/>
</dbReference>
<dbReference type="SUPFAM" id="SSF52096">
    <property type="entry name" value="ClpP/crotonase"/>
    <property type="match status" value="1"/>
</dbReference>
<dbReference type="CDD" id="cd06567">
    <property type="entry name" value="Peptidase_S41"/>
    <property type="match status" value="1"/>
</dbReference>
<dbReference type="Gene3D" id="3.90.226.10">
    <property type="entry name" value="2-enoyl-CoA Hydratase, Chain A, domain 1"/>
    <property type="match status" value="1"/>
</dbReference>
<dbReference type="GO" id="GO:0008236">
    <property type="term" value="F:serine-type peptidase activity"/>
    <property type="evidence" value="ECO:0007669"/>
    <property type="project" value="InterPro"/>
</dbReference>
<dbReference type="InterPro" id="IPR005151">
    <property type="entry name" value="Tail-specific_protease"/>
</dbReference>
<dbReference type="OrthoDB" id="7266775at2"/>
<dbReference type="AlphaFoldDB" id="A0A318SQD3"/>
<comment type="caution">
    <text evidence="3">The sequence shown here is derived from an EMBL/GenBank/DDBJ whole genome shotgun (WGS) entry which is preliminary data.</text>
</comment>
<dbReference type="GO" id="GO:0030288">
    <property type="term" value="C:outer membrane-bounded periplasmic space"/>
    <property type="evidence" value="ECO:0007669"/>
    <property type="project" value="TreeGrafter"/>
</dbReference>
<feature type="signal peptide" evidence="1">
    <location>
        <begin position="1"/>
        <end position="22"/>
    </location>
</feature>
<keyword evidence="4" id="KW-1185">Reference proteome</keyword>
<dbReference type="Proteomes" id="UP000248326">
    <property type="component" value="Unassembled WGS sequence"/>
</dbReference>
<dbReference type="SUPFAM" id="SSF50156">
    <property type="entry name" value="PDZ domain-like"/>
    <property type="match status" value="1"/>
</dbReference>
<dbReference type="InterPro" id="IPR029045">
    <property type="entry name" value="ClpP/crotonase-like_dom_sf"/>
</dbReference>
<dbReference type="SMART" id="SM00245">
    <property type="entry name" value="TSPc"/>
    <property type="match status" value="1"/>
</dbReference>
<dbReference type="GO" id="GO:0006508">
    <property type="term" value="P:proteolysis"/>
    <property type="evidence" value="ECO:0007669"/>
    <property type="project" value="UniProtKB-KW"/>
</dbReference>
<keyword evidence="3" id="KW-0645">Protease</keyword>
<dbReference type="GO" id="GO:0007165">
    <property type="term" value="P:signal transduction"/>
    <property type="evidence" value="ECO:0007669"/>
    <property type="project" value="TreeGrafter"/>
</dbReference>
<organism evidence="3 4">
    <name type="scientific">Deinococcus yavapaiensis KR-236</name>
    <dbReference type="NCBI Taxonomy" id="694435"/>
    <lineage>
        <taxon>Bacteria</taxon>
        <taxon>Thermotogati</taxon>
        <taxon>Deinococcota</taxon>
        <taxon>Deinococci</taxon>
        <taxon>Deinococcales</taxon>
        <taxon>Deinococcaceae</taxon>
        <taxon>Deinococcus</taxon>
    </lineage>
</organism>
<protein>
    <submittedName>
        <fullName evidence="3">Carboxyl-terminal processing protease</fullName>
    </submittedName>
</protein>
<dbReference type="InterPro" id="IPR036034">
    <property type="entry name" value="PDZ_sf"/>
</dbReference>
<reference evidence="3 4" key="1">
    <citation type="submission" date="2018-06" db="EMBL/GenBank/DDBJ databases">
        <title>Genomic Encyclopedia of Type Strains, Phase IV (KMG-IV): sequencing the most valuable type-strain genomes for metagenomic binning, comparative biology and taxonomic classification.</title>
        <authorList>
            <person name="Goeker M."/>
        </authorList>
    </citation>
    <scope>NUCLEOTIDE SEQUENCE [LARGE SCALE GENOMIC DNA]</scope>
    <source>
        <strain evidence="3 4">DSM 18048</strain>
    </source>
</reference>
<name>A0A318SQD3_9DEIO</name>
<feature type="domain" description="Tail specific protease" evidence="2">
    <location>
        <begin position="173"/>
        <end position="371"/>
    </location>
</feature>
<dbReference type="EMBL" id="QJSX01000004">
    <property type="protein sequence ID" value="PYE54983.1"/>
    <property type="molecule type" value="Genomic_DNA"/>
</dbReference>
<evidence type="ECO:0000259" key="2">
    <source>
        <dbReference type="SMART" id="SM00245"/>
    </source>
</evidence>
<evidence type="ECO:0000313" key="4">
    <source>
        <dbReference type="Proteomes" id="UP000248326"/>
    </source>
</evidence>